<feature type="domain" description="SCP" evidence="2">
    <location>
        <begin position="33"/>
        <end position="196"/>
    </location>
</feature>
<dbReference type="AlphaFoldDB" id="A0AA36G104"/>
<reference evidence="3" key="1">
    <citation type="submission" date="2023-06" db="EMBL/GenBank/DDBJ databases">
        <authorList>
            <person name="Delattre M."/>
        </authorList>
    </citation>
    <scope>NUCLEOTIDE SEQUENCE</scope>
    <source>
        <strain evidence="3">AF72</strain>
    </source>
</reference>
<gene>
    <name evidence="3" type="ORF">MSPICULIGERA_LOCUS10298</name>
</gene>
<comment type="caution">
    <text evidence="3">The sequence shown here is derived from an EMBL/GenBank/DDBJ whole genome shotgun (WGS) entry which is preliminary data.</text>
</comment>
<dbReference type="Proteomes" id="UP001177023">
    <property type="component" value="Unassembled WGS sequence"/>
</dbReference>
<dbReference type="InterPro" id="IPR014044">
    <property type="entry name" value="CAP_dom"/>
</dbReference>
<evidence type="ECO:0000259" key="2">
    <source>
        <dbReference type="Pfam" id="PF00188"/>
    </source>
</evidence>
<proteinExistence type="predicted"/>
<feature type="non-terminal residue" evidence="3">
    <location>
        <position position="1"/>
    </location>
</feature>
<evidence type="ECO:0000256" key="1">
    <source>
        <dbReference type="SAM" id="SignalP"/>
    </source>
</evidence>
<dbReference type="Gene3D" id="3.40.33.10">
    <property type="entry name" value="CAP"/>
    <property type="match status" value="1"/>
</dbReference>
<evidence type="ECO:0000313" key="4">
    <source>
        <dbReference type="Proteomes" id="UP001177023"/>
    </source>
</evidence>
<organism evidence="3 4">
    <name type="scientific">Mesorhabditis spiculigera</name>
    <dbReference type="NCBI Taxonomy" id="96644"/>
    <lineage>
        <taxon>Eukaryota</taxon>
        <taxon>Metazoa</taxon>
        <taxon>Ecdysozoa</taxon>
        <taxon>Nematoda</taxon>
        <taxon>Chromadorea</taxon>
        <taxon>Rhabditida</taxon>
        <taxon>Rhabditina</taxon>
        <taxon>Rhabditomorpha</taxon>
        <taxon>Rhabditoidea</taxon>
        <taxon>Rhabditidae</taxon>
        <taxon>Mesorhabditinae</taxon>
        <taxon>Mesorhabditis</taxon>
    </lineage>
</organism>
<keyword evidence="4" id="KW-1185">Reference proteome</keyword>
<dbReference type="Pfam" id="PF00188">
    <property type="entry name" value="CAP"/>
    <property type="match status" value="1"/>
</dbReference>
<protein>
    <recommendedName>
        <fullName evidence="2">SCP domain-containing protein</fullName>
    </recommendedName>
</protein>
<accession>A0AA36G104</accession>
<keyword evidence="1" id="KW-0732">Signal</keyword>
<dbReference type="EMBL" id="CATQJA010002586">
    <property type="protein sequence ID" value="CAJ0571900.1"/>
    <property type="molecule type" value="Genomic_DNA"/>
</dbReference>
<dbReference type="SUPFAM" id="SSF55797">
    <property type="entry name" value="PR-1-like"/>
    <property type="match status" value="1"/>
</dbReference>
<sequence length="237" mass="25771">MLYALVILLVCFVCATTATVAVFPAAVQTQIVNNFNSVRSQAARGVLRWANYTVDYDYEIQGEPSPWNKTYPKSTKLYSLKWDATLATQAVNRLKTYTAASHNMTFAQPATYGELTHGVMYGIAPNTYTAAQMFTKAWTGSWFGWLQSFGLPKMAYAKSDNQYQNMAYQLLAGTSQKIGCAYRNGTGTDNTWSVVCEMTPRGLTANVAVYPAGAICSACPAAAPCLPKAKGLCVPKA</sequence>
<feature type="chain" id="PRO_5041214761" description="SCP domain-containing protein" evidence="1">
    <location>
        <begin position="18"/>
        <end position="237"/>
    </location>
</feature>
<name>A0AA36G104_9BILA</name>
<evidence type="ECO:0000313" key="3">
    <source>
        <dbReference type="EMBL" id="CAJ0571900.1"/>
    </source>
</evidence>
<feature type="signal peptide" evidence="1">
    <location>
        <begin position="1"/>
        <end position="17"/>
    </location>
</feature>
<dbReference type="InterPro" id="IPR035940">
    <property type="entry name" value="CAP_sf"/>
</dbReference>